<gene>
    <name evidence="1" type="ORF">M3D15_04645</name>
</gene>
<organism evidence="1 2">
    <name type="scientific">Pseudoclavibacter albus</name>
    <dbReference type="NCBI Taxonomy" id="272241"/>
    <lineage>
        <taxon>Bacteria</taxon>
        <taxon>Bacillati</taxon>
        <taxon>Actinomycetota</taxon>
        <taxon>Actinomycetes</taxon>
        <taxon>Micrococcales</taxon>
        <taxon>Microbacteriaceae</taxon>
        <taxon>Pseudoclavibacter</taxon>
    </lineage>
</organism>
<dbReference type="EMBL" id="JALXSQ010000013">
    <property type="protein sequence ID" value="MCT2042623.1"/>
    <property type="molecule type" value="Genomic_DNA"/>
</dbReference>
<evidence type="ECO:0000313" key="1">
    <source>
        <dbReference type="EMBL" id="MCT2042623.1"/>
    </source>
</evidence>
<accession>A0ABT2HWD4</accession>
<proteinExistence type="predicted"/>
<name>A0ABT2HWD4_9MICO</name>
<dbReference type="RefSeq" id="WP_260104085.1">
    <property type="nucleotide sequence ID" value="NZ_JALXSQ010000013.1"/>
</dbReference>
<keyword evidence="2" id="KW-1185">Reference proteome</keyword>
<comment type="caution">
    <text evidence="1">The sequence shown here is derived from an EMBL/GenBank/DDBJ whole genome shotgun (WGS) entry which is preliminary data.</text>
</comment>
<reference evidence="1 2" key="1">
    <citation type="submission" date="2022-04" db="EMBL/GenBank/DDBJ databases">
        <title>Human microbiome associated bacterial genomes.</title>
        <authorList>
            <person name="Sandstrom S."/>
            <person name="Salamzade R."/>
            <person name="Kalan L.R."/>
        </authorList>
    </citation>
    <scope>NUCLEOTIDE SEQUENCE [LARGE SCALE GENOMIC DNA]</scope>
    <source>
        <strain evidence="2">p3-SID1799</strain>
    </source>
</reference>
<evidence type="ECO:0000313" key="2">
    <source>
        <dbReference type="Proteomes" id="UP001525379"/>
    </source>
</evidence>
<sequence>MTQLDDLRERAEQMYPDHAGMTYGVQAVREAYVYGYLSATETAQERINDLTWAAFPDRQGGA</sequence>
<protein>
    <submittedName>
        <fullName evidence="1">Uncharacterized protein</fullName>
    </submittedName>
</protein>
<dbReference type="Proteomes" id="UP001525379">
    <property type="component" value="Unassembled WGS sequence"/>
</dbReference>